<organism evidence="1 2">
    <name type="scientific">Boletus reticuloceps</name>
    <dbReference type="NCBI Taxonomy" id="495285"/>
    <lineage>
        <taxon>Eukaryota</taxon>
        <taxon>Fungi</taxon>
        <taxon>Dikarya</taxon>
        <taxon>Basidiomycota</taxon>
        <taxon>Agaricomycotina</taxon>
        <taxon>Agaricomycetes</taxon>
        <taxon>Agaricomycetidae</taxon>
        <taxon>Boletales</taxon>
        <taxon>Boletineae</taxon>
        <taxon>Boletaceae</taxon>
        <taxon>Boletoideae</taxon>
        <taxon>Boletus</taxon>
    </lineage>
</organism>
<reference evidence="1" key="1">
    <citation type="submission" date="2021-03" db="EMBL/GenBank/DDBJ databases">
        <title>Evolutionary innovations through gain and loss of genes in the ectomycorrhizal Boletales.</title>
        <authorList>
            <person name="Wu G."/>
            <person name="Miyauchi S."/>
            <person name="Morin E."/>
            <person name="Yang Z.-L."/>
            <person name="Xu J."/>
            <person name="Martin F.M."/>
        </authorList>
    </citation>
    <scope>NUCLEOTIDE SEQUENCE</scope>
    <source>
        <strain evidence="1">BR01</strain>
    </source>
</reference>
<evidence type="ECO:0000313" key="2">
    <source>
        <dbReference type="Proteomes" id="UP000683000"/>
    </source>
</evidence>
<protein>
    <submittedName>
        <fullName evidence="1">Uncharacterized protein</fullName>
    </submittedName>
</protein>
<accession>A0A8I2YW36</accession>
<dbReference type="EMBL" id="JAGFBS010000004">
    <property type="protein sequence ID" value="KAG6379481.1"/>
    <property type="molecule type" value="Genomic_DNA"/>
</dbReference>
<dbReference type="AlphaFoldDB" id="A0A8I2YW36"/>
<sequence>MDRAYSTPLGRAVRPYLHMHMVIQYPAMGPGRRAISRNHESRVESRHKYNRHCKHLLKVAANPNVSLPSLSKRCPHRTPNSNSCLQKSFIVPPLLVYHISRHQIVIASKCFRIVHDDPRSTRNLHPTFANTRSTSIKGVYRTAIFNAVDAPYLDLLKSTDTIPTSPQKKQ</sequence>
<gene>
    <name evidence="1" type="ORF">JVT61DRAFT_9966</name>
</gene>
<dbReference type="OrthoDB" id="1720422at2759"/>
<evidence type="ECO:0000313" key="1">
    <source>
        <dbReference type="EMBL" id="KAG6379481.1"/>
    </source>
</evidence>
<dbReference type="Proteomes" id="UP000683000">
    <property type="component" value="Unassembled WGS sequence"/>
</dbReference>
<keyword evidence="2" id="KW-1185">Reference proteome</keyword>
<name>A0A8I2YW36_9AGAM</name>
<proteinExistence type="predicted"/>
<comment type="caution">
    <text evidence="1">The sequence shown here is derived from an EMBL/GenBank/DDBJ whole genome shotgun (WGS) entry which is preliminary data.</text>
</comment>